<feature type="compositionally biased region" description="Polar residues" evidence="1">
    <location>
        <begin position="82"/>
        <end position="107"/>
    </location>
</feature>
<feature type="compositionally biased region" description="Polar residues" evidence="1">
    <location>
        <begin position="447"/>
        <end position="465"/>
    </location>
</feature>
<feature type="compositionally biased region" description="Low complexity" evidence="1">
    <location>
        <begin position="268"/>
        <end position="285"/>
    </location>
</feature>
<feature type="region of interest" description="Disordered" evidence="1">
    <location>
        <begin position="370"/>
        <end position="392"/>
    </location>
</feature>
<dbReference type="OMA" id="FQHENPP"/>
<feature type="compositionally biased region" description="Polar residues" evidence="1">
    <location>
        <begin position="204"/>
        <end position="218"/>
    </location>
</feature>
<dbReference type="PANTHER" id="PTHR40130:SF1">
    <property type="entry name" value="SPINDLE POLE BODY-ASSOCIATED PROTEIN CUT12 DOMAIN-CONTAINING PROTEIN"/>
    <property type="match status" value="1"/>
</dbReference>
<reference evidence="2 3" key="1">
    <citation type="submission" date="2015-01" db="EMBL/GenBank/DDBJ databases">
        <title>The Genome Sequence of Exophiala mesophila CBS40295.</title>
        <authorList>
            <consortium name="The Broad Institute Genomics Platform"/>
            <person name="Cuomo C."/>
            <person name="de Hoog S."/>
            <person name="Gorbushina A."/>
            <person name="Stielow B."/>
            <person name="Teixiera M."/>
            <person name="Abouelleil A."/>
            <person name="Chapman S.B."/>
            <person name="Priest M."/>
            <person name="Young S.K."/>
            <person name="Wortman J."/>
            <person name="Nusbaum C."/>
            <person name="Birren B."/>
        </authorList>
    </citation>
    <scope>NUCLEOTIDE SEQUENCE [LARGE SCALE GENOMIC DNA]</scope>
    <source>
        <strain evidence="2 3">CBS 40295</strain>
    </source>
</reference>
<evidence type="ECO:0000313" key="3">
    <source>
        <dbReference type="Proteomes" id="UP000054302"/>
    </source>
</evidence>
<name>A0A0D1ZXP0_EXOME</name>
<dbReference type="AlphaFoldDB" id="A0A0D1ZXP0"/>
<feature type="compositionally biased region" description="Basic and acidic residues" evidence="1">
    <location>
        <begin position="165"/>
        <end position="178"/>
    </location>
</feature>
<keyword evidence="3" id="KW-1185">Reference proteome</keyword>
<dbReference type="PANTHER" id="PTHR40130">
    <property type="entry name" value="EXPRESSED PROTEIN"/>
    <property type="match status" value="1"/>
</dbReference>
<feature type="compositionally biased region" description="Low complexity" evidence="1">
    <location>
        <begin position="540"/>
        <end position="552"/>
    </location>
</feature>
<dbReference type="GeneID" id="27323948"/>
<feature type="region of interest" description="Disordered" evidence="1">
    <location>
        <begin position="490"/>
        <end position="564"/>
    </location>
</feature>
<feature type="compositionally biased region" description="Polar residues" evidence="1">
    <location>
        <begin position="555"/>
        <end position="564"/>
    </location>
</feature>
<dbReference type="Gene3D" id="1.20.58.80">
    <property type="entry name" value="Phosphotransferase system, lactose/cellobiose-type IIA subunit"/>
    <property type="match status" value="1"/>
</dbReference>
<evidence type="ECO:0000313" key="2">
    <source>
        <dbReference type="EMBL" id="KIV91583.1"/>
    </source>
</evidence>
<organism evidence="2 3">
    <name type="scientific">Exophiala mesophila</name>
    <name type="common">Black yeast-like fungus</name>
    <dbReference type="NCBI Taxonomy" id="212818"/>
    <lineage>
        <taxon>Eukaryota</taxon>
        <taxon>Fungi</taxon>
        <taxon>Dikarya</taxon>
        <taxon>Ascomycota</taxon>
        <taxon>Pezizomycotina</taxon>
        <taxon>Eurotiomycetes</taxon>
        <taxon>Chaetothyriomycetidae</taxon>
        <taxon>Chaetothyriales</taxon>
        <taxon>Herpotrichiellaceae</taxon>
        <taxon>Exophiala</taxon>
    </lineage>
</organism>
<dbReference type="VEuPathDB" id="FungiDB:PV10_06103"/>
<feature type="compositionally biased region" description="Polar residues" evidence="1">
    <location>
        <begin position="181"/>
        <end position="191"/>
    </location>
</feature>
<feature type="compositionally biased region" description="Basic and acidic residues" evidence="1">
    <location>
        <begin position="490"/>
        <end position="516"/>
    </location>
</feature>
<dbReference type="Proteomes" id="UP000054302">
    <property type="component" value="Unassembled WGS sequence"/>
</dbReference>
<dbReference type="OrthoDB" id="3197614at2759"/>
<dbReference type="STRING" id="212818.A0A0D1ZXP0"/>
<feature type="region of interest" description="Disordered" evidence="1">
    <location>
        <begin position="447"/>
        <end position="472"/>
    </location>
</feature>
<feature type="compositionally biased region" description="Polar residues" evidence="1">
    <location>
        <begin position="370"/>
        <end position="380"/>
    </location>
</feature>
<feature type="region of interest" description="Disordered" evidence="1">
    <location>
        <begin position="255"/>
        <end position="286"/>
    </location>
</feature>
<feature type="compositionally biased region" description="Polar residues" evidence="1">
    <location>
        <begin position="153"/>
        <end position="164"/>
    </location>
</feature>
<accession>A0A0D1ZXP0</accession>
<dbReference type="RefSeq" id="XP_016223157.1">
    <property type="nucleotide sequence ID" value="XM_016370864.1"/>
</dbReference>
<proteinExistence type="predicted"/>
<feature type="compositionally biased region" description="Low complexity" evidence="1">
    <location>
        <begin position="117"/>
        <end position="136"/>
    </location>
</feature>
<dbReference type="HOGENOM" id="CLU_034666_0_0_1"/>
<evidence type="ECO:0000256" key="1">
    <source>
        <dbReference type="SAM" id="MobiDB-lite"/>
    </source>
</evidence>
<dbReference type="EMBL" id="KN847523">
    <property type="protein sequence ID" value="KIV91583.1"/>
    <property type="molecule type" value="Genomic_DNA"/>
</dbReference>
<gene>
    <name evidence="2" type="ORF">PV10_06103</name>
</gene>
<sequence length="564" mass="60927">METAPLTLAHTHARNAALESRRSNPVAASEEHDLAAAEFATAAQATSDIEAFRILTLLEQHHKRLGQLLRASHEKPAPETVATPNNTTQSTSYPLQNDATKTSSTDPTVLPPRLPRAPRSSNRDLSSSIASNLASARGIPNPRQKRPTPVSPLVSNQHADGQITQDDRSSRRVTKEDVEATESTAHTSRTANGRPPWAPPSLATEDSNQSDTNDHNTTAADAPFQQFYTSFESLMSKLSAPLAFASLPLTGLVAPKSQPVPPQTTLKSPKSQTHPTPHPPSAASSVDYSQLISKAALRAVSTNRDTSSNPSESFYVVPTTGGTISYADIMSRAEREESRGMRGHHRQPSTLSNISEDDFVDAQSTLINASPRSRESNGANQPLGRFRNHGRNEAKVGGKTMEELALENKALKHLSDTLSRRLHMFEMSSQTATTALAQSVRSIHRSPLTTPMLSPENSRGKNSSRPLDIGTDESLTRRIAELEDILKKSDARARKKDDENAKLRETINKYKEKWESLKAGAKARRERERRGGGGSGGTGNAAEKGTETGEAASVGTGNTGDDND</sequence>
<feature type="region of interest" description="Disordered" evidence="1">
    <location>
        <begin position="1"/>
        <end position="29"/>
    </location>
</feature>
<protein>
    <submittedName>
        <fullName evidence="2">Uncharacterized protein</fullName>
    </submittedName>
</protein>
<feature type="region of interest" description="Disordered" evidence="1">
    <location>
        <begin position="71"/>
        <end position="218"/>
    </location>
</feature>